<dbReference type="GO" id="GO:0005524">
    <property type="term" value="F:ATP binding"/>
    <property type="evidence" value="ECO:0007669"/>
    <property type="project" value="UniProtKB-KW"/>
</dbReference>
<keyword evidence="3" id="KW-0067">ATP-binding</keyword>
<reference evidence="4" key="1">
    <citation type="journal article" date="2019" name="Int. J. Syst. Evol. Microbiol.">
        <title>The Global Catalogue of Microorganisms (GCM) 10K type strain sequencing project: providing services to taxonomists for standard genome sequencing and annotation.</title>
        <authorList>
            <consortium name="The Broad Institute Genomics Platform"/>
            <consortium name="The Broad Institute Genome Sequencing Center for Infectious Disease"/>
            <person name="Wu L."/>
            <person name="Ma J."/>
        </authorList>
    </citation>
    <scope>NUCLEOTIDE SEQUENCE [LARGE SCALE GENOMIC DNA]</scope>
    <source>
        <strain evidence="4">KCTC 42586</strain>
    </source>
</reference>
<feature type="compositionally biased region" description="Basic residues" evidence="1">
    <location>
        <begin position="15"/>
        <end position="33"/>
    </location>
</feature>
<dbReference type="Proteomes" id="UP001596263">
    <property type="component" value="Unassembled WGS sequence"/>
</dbReference>
<proteinExistence type="predicted"/>
<evidence type="ECO:0000313" key="4">
    <source>
        <dbReference type="Proteomes" id="UP001596263"/>
    </source>
</evidence>
<feature type="domain" description="ABC transporter" evidence="2">
    <location>
        <begin position="72"/>
        <end position="106"/>
    </location>
</feature>
<comment type="caution">
    <text evidence="3">The sequence shown here is derived from an EMBL/GenBank/DDBJ whole genome shotgun (WGS) entry which is preliminary data.</text>
</comment>
<dbReference type="EMBL" id="JBHSKM010000024">
    <property type="protein sequence ID" value="MFC5218251.1"/>
    <property type="molecule type" value="Genomic_DNA"/>
</dbReference>
<accession>A0ABW0CQV1</accession>
<dbReference type="InterPro" id="IPR003439">
    <property type="entry name" value="ABC_transporter-like_ATP-bd"/>
</dbReference>
<dbReference type="RefSeq" id="WP_380860669.1">
    <property type="nucleotide sequence ID" value="NZ_JBHSKM010000024.1"/>
</dbReference>
<organism evidence="3 4">
    <name type="scientific">Streptomyces coerulescens</name>
    <dbReference type="NCBI Taxonomy" id="29304"/>
    <lineage>
        <taxon>Bacteria</taxon>
        <taxon>Bacillati</taxon>
        <taxon>Actinomycetota</taxon>
        <taxon>Actinomycetes</taxon>
        <taxon>Kitasatosporales</taxon>
        <taxon>Streptomycetaceae</taxon>
        <taxon>Streptomyces</taxon>
    </lineage>
</organism>
<keyword evidence="3" id="KW-0547">Nucleotide-binding</keyword>
<feature type="region of interest" description="Disordered" evidence="1">
    <location>
        <begin position="1"/>
        <end position="51"/>
    </location>
</feature>
<gene>
    <name evidence="3" type="ORF">ACFPQ9_30875</name>
</gene>
<dbReference type="Gene3D" id="3.40.50.300">
    <property type="entry name" value="P-loop containing nucleotide triphosphate hydrolases"/>
    <property type="match status" value="1"/>
</dbReference>
<sequence length="146" mass="15265">MASPHSSRREPAALRPHRPGQRTRRDRPTRHRLAAQASSAPAGARTAAGTEQDGLLTVAGLTVRAGDRKLVDDVSFTIGAGQIGGLVGESGSSKSTIAMAIAGLLPDLVSCQRHESGVQSLVHAPAETYPTPDYHICTGQSGSDYR</sequence>
<evidence type="ECO:0000256" key="1">
    <source>
        <dbReference type="SAM" id="MobiDB-lite"/>
    </source>
</evidence>
<keyword evidence="4" id="KW-1185">Reference proteome</keyword>
<evidence type="ECO:0000259" key="2">
    <source>
        <dbReference type="Pfam" id="PF00005"/>
    </source>
</evidence>
<dbReference type="SUPFAM" id="SSF52540">
    <property type="entry name" value="P-loop containing nucleoside triphosphate hydrolases"/>
    <property type="match status" value="1"/>
</dbReference>
<dbReference type="Pfam" id="PF00005">
    <property type="entry name" value="ABC_tran"/>
    <property type="match status" value="1"/>
</dbReference>
<name>A0ABW0CQV1_STRCD</name>
<dbReference type="InterPro" id="IPR027417">
    <property type="entry name" value="P-loop_NTPase"/>
</dbReference>
<evidence type="ECO:0000313" key="3">
    <source>
        <dbReference type="EMBL" id="MFC5218251.1"/>
    </source>
</evidence>
<feature type="compositionally biased region" description="Low complexity" evidence="1">
    <location>
        <begin position="34"/>
        <end position="50"/>
    </location>
</feature>
<protein>
    <submittedName>
        <fullName evidence="3">ATP-binding cassette domain-containing protein</fullName>
    </submittedName>
</protein>